<feature type="non-terminal residue" evidence="2">
    <location>
        <position position="1"/>
    </location>
</feature>
<evidence type="ECO:0000313" key="2">
    <source>
        <dbReference type="EMBL" id="KAG5916317.1"/>
    </source>
</evidence>
<gene>
    <name evidence="2" type="ORF">E4U42_007721</name>
</gene>
<dbReference type="EMBL" id="SRPY01000902">
    <property type="protein sequence ID" value="KAG5916317.1"/>
    <property type="molecule type" value="Genomic_DNA"/>
</dbReference>
<dbReference type="AlphaFoldDB" id="A0A8K0J3J2"/>
<accession>A0A8K0J3J2</accession>
<protein>
    <submittedName>
        <fullName evidence="2">Uncharacterized protein</fullName>
    </submittedName>
</protein>
<proteinExistence type="predicted"/>
<evidence type="ECO:0000313" key="3">
    <source>
        <dbReference type="Proteomes" id="UP000811619"/>
    </source>
</evidence>
<comment type="caution">
    <text evidence="2">The sequence shown here is derived from an EMBL/GenBank/DDBJ whole genome shotgun (WGS) entry which is preliminary data.</text>
</comment>
<dbReference type="Proteomes" id="UP000811619">
    <property type="component" value="Unassembled WGS sequence"/>
</dbReference>
<organism evidence="2 3">
    <name type="scientific">Claviceps africana</name>
    <dbReference type="NCBI Taxonomy" id="83212"/>
    <lineage>
        <taxon>Eukaryota</taxon>
        <taxon>Fungi</taxon>
        <taxon>Dikarya</taxon>
        <taxon>Ascomycota</taxon>
        <taxon>Pezizomycotina</taxon>
        <taxon>Sordariomycetes</taxon>
        <taxon>Hypocreomycetidae</taxon>
        <taxon>Hypocreales</taxon>
        <taxon>Clavicipitaceae</taxon>
        <taxon>Claviceps</taxon>
    </lineage>
</organism>
<reference evidence="2" key="1">
    <citation type="journal article" date="2020" name="bioRxiv">
        <title>Whole genome comparisons of ergot fungi reveals the divergence and evolution of species within the genus Claviceps are the result of varying mechanisms driving genome evolution and host range expansion.</title>
        <authorList>
            <person name="Wyka S.A."/>
            <person name="Mondo S.J."/>
            <person name="Liu M."/>
            <person name="Dettman J."/>
            <person name="Nalam V."/>
            <person name="Broders K.D."/>
        </authorList>
    </citation>
    <scope>NUCLEOTIDE SEQUENCE</scope>
    <source>
        <strain evidence="2">CCC 489</strain>
    </source>
</reference>
<sequence>GISGNGAADVVWTDTVNRRMKEACFFSGPQTPRRITLLGTVLWTSSYRGTSARSRPHMVAGGVPGHPDDDRHGHGRRALISRTYLQSLGQGTGSWGCV</sequence>
<feature type="region of interest" description="Disordered" evidence="1">
    <location>
        <begin position="52"/>
        <end position="73"/>
    </location>
</feature>
<name>A0A8K0J3J2_9HYPO</name>
<keyword evidence="3" id="KW-1185">Reference proteome</keyword>
<evidence type="ECO:0000256" key="1">
    <source>
        <dbReference type="SAM" id="MobiDB-lite"/>
    </source>
</evidence>